<dbReference type="STRING" id="498211.CJA_1824"/>
<sequence>MVFQRFIDAIGSLAISFLLISHTAYASSTPSPVAAADKPIQLAVYKSPTCGCCEEWISHLQSHGLKSTIHHPDDLNAIKNRYRISPQYQSCHTAVSPDGYVFEGHIPAPVITRFLAEKPRGAIGLAVPGMPVGSPGMEMGERFTPYDVLLLKSDGSSEVYIRITSLTQTF</sequence>
<reference evidence="2 3" key="1">
    <citation type="journal article" date="2008" name="J. Bacteriol.">
        <title>Insights into plant cell wall degradation from the genome sequence of the soil bacterium Cellvibrio japonicus.</title>
        <authorList>
            <person name="Deboy R.T."/>
            <person name="Mongodin E.F."/>
            <person name="Fouts D.E."/>
            <person name="Tailford L.E."/>
            <person name="Khouri H."/>
            <person name="Emerson J.B."/>
            <person name="Mohamoud Y."/>
            <person name="Watkins K."/>
            <person name="Henrissat B."/>
            <person name="Gilbert H.J."/>
            <person name="Nelson K.E."/>
        </authorList>
    </citation>
    <scope>NUCLEOTIDE SEQUENCE [LARGE SCALE GENOMIC DNA]</scope>
    <source>
        <strain evidence="2 3">Ueda107</strain>
    </source>
</reference>
<dbReference type="Proteomes" id="UP000001036">
    <property type="component" value="Chromosome"/>
</dbReference>
<dbReference type="EMBL" id="CP000934">
    <property type="protein sequence ID" value="ACE84046.1"/>
    <property type="molecule type" value="Genomic_DNA"/>
</dbReference>
<evidence type="ECO:0008006" key="4">
    <source>
        <dbReference type="Google" id="ProtNLM"/>
    </source>
</evidence>
<evidence type="ECO:0000313" key="2">
    <source>
        <dbReference type="EMBL" id="ACE84046.1"/>
    </source>
</evidence>
<dbReference type="OrthoDB" id="14727at2"/>
<name>B3PFV9_CELJU</name>
<dbReference type="AlphaFoldDB" id="B3PFV9"/>
<dbReference type="eggNOG" id="COG3019">
    <property type="taxonomic scope" value="Bacteria"/>
</dbReference>
<keyword evidence="3" id="KW-1185">Reference proteome</keyword>
<organism evidence="2 3">
    <name type="scientific">Cellvibrio japonicus (strain Ueda107)</name>
    <name type="common">Pseudomonas fluorescens subsp. cellulosa</name>
    <dbReference type="NCBI Taxonomy" id="498211"/>
    <lineage>
        <taxon>Bacteria</taxon>
        <taxon>Pseudomonadati</taxon>
        <taxon>Pseudomonadota</taxon>
        <taxon>Gammaproteobacteria</taxon>
        <taxon>Cellvibrionales</taxon>
        <taxon>Cellvibrionaceae</taxon>
        <taxon>Cellvibrio</taxon>
    </lineage>
</organism>
<dbReference type="Pfam" id="PF04214">
    <property type="entry name" value="DUF411"/>
    <property type="match status" value="1"/>
</dbReference>
<protein>
    <recommendedName>
        <fullName evidence="4">Metal-binding protein</fullName>
    </recommendedName>
</protein>
<dbReference type="KEGG" id="cja:CJA_1824"/>
<dbReference type="HOGENOM" id="CLU_112034_1_0_6"/>
<evidence type="ECO:0000256" key="1">
    <source>
        <dbReference type="SAM" id="SignalP"/>
    </source>
</evidence>
<feature type="chain" id="PRO_5002794042" description="Metal-binding protein" evidence="1">
    <location>
        <begin position="27"/>
        <end position="170"/>
    </location>
</feature>
<accession>B3PFV9</accession>
<keyword evidence="1" id="KW-0732">Signal</keyword>
<proteinExistence type="predicted"/>
<dbReference type="RefSeq" id="WP_012487442.1">
    <property type="nucleotide sequence ID" value="NC_010995.1"/>
</dbReference>
<dbReference type="InterPro" id="IPR007332">
    <property type="entry name" value="DUF411"/>
</dbReference>
<evidence type="ECO:0000313" key="3">
    <source>
        <dbReference type="Proteomes" id="UP000001036"/>
    </source>
</evidence>
<feature type="signal peptide" evidence="1">
    <location>
        <begin position="1"/>
        <end position="26"/>
    </location>
</feature>
<gene>
    <name evidence="2" type="ordered locus">CJA_1824</name>
</gene>